<dbReference type="SUPFAM" id="SSF103473">
    <property type="entry name" value="MFS general substrate transporter"/>
    <property type="match status" value="1"/>
</dbReference>
<evidence type="ECO:0000256" key="2">
    <source>
        <dbReference type="SAM" id="MobiDB-lite"/>
    </source>
</evidence>
<evidence type="ECO:0000256" key="3">
    <source>
        <dbReference type="SAM" id="Phobius"/>
    </source>
</evidence>
<name>A0ABR1W6Q2_9PEZI</name>
<dbReference type="InterPro" id="IPR011701">
    <property type="entry name" value="MFS"/>
</dbReference>
<accession>A0ABR1W6Q2</accession>
<feature type="transmembrane region" description="Helical" evidence="3">
    <location>
        <begin position="211"/>
        <end position="230"/>
    </location>
</feature>
<feature type="domain" description="Major facilitator superfamily (MFS) profile" evidence="4">
    <location>
        <begin position="1"/>
        <end position="440"/>
    </location>
</feature>
<evidence type="ECO:0000256" key="1">
    <source>
        <dbReference type="ARBA" id="ARBA00004141"/>
    </source>
</evidence>
<dbReference type="InterPro" id="IPR020846">
    <property type="entry name" value="MFS_dom"/>
</dbReference>
<dbReference type="Pfam" id="PF07690">
    <property type="entry name" value="MFS_1"/>
    <property type="match status" value="1"/>
</dbReference>
<dbReference type="PROSITE" id="PS50850">
    <property type="entry name" value="MFS"/>
    <property type="match status" value="1"/>
</dbReference>
<comment type="subcellular location">
    <subcellularLocation>
        <location evidence="1">Membrane</location>
        <topology evidence="1">Multi-pass membrane protein</topology>
    </subcellularLocation>
</comment>
<feature type="region of interest" description="Disordered" evidence="2">
    <location>
        <begin position="481"/>
        <end position="508"/>
    </location>
</feature>
<feature type="transmembrane region" description="Helical" evidence="3">
    <location>
        <begin position="146"/>
        <end position="169"/>
    </location>
</feature>
<dbReference type="Proteomes" id="UP001480595">
    <property type="component" value="Unassembled WGS sequence"/>
</dbReference>
<feature type="transmembrane region" description="Helical" evidence="3">
    <location>
        <begin position="387"/>
        <end position="408"/>
    </location>
</feature>
<reference evidence="5 6" key="1">
    <citation type="submission" date="2023-01" db="EMBL/GenBank/DDBJ databases">
        <title>Analysis of 21 Apiospora genomes using comparative genomics revels a genus with tremendous synthesis potential of carbohydrate active enzymes and secondary metabolites.</title>
        <authorList>
            <person name="Sorensen T."/>
        </authorList>
    </citation>
    <scope>NUCLEOTIDE SEQUENCE [LARGE SCALE GENOMIC DNA]</scope>
    <source>
        <strain evidence="5 6">CBS 135458</strain>
    </source>
</reference>
<feature type="transmembrane region" description="Helical" evidence="3">
    <location>
        <begin position="258"/>
        <end position="284"/>
    </location>
</feature>
<feature type="transmembrane region" description="Helical" evidence="3">
    <location>
        <begin position="296"/>
        <end position="314"/>
    </location>
</feature>
<keyword evidence="6" id="KW-1185">Reference proteome</keyword>
<dbReference type="EMBL" id="JAQQWL010000003">
    <property type="protein sequence ID" value="KAK8079165.1"/>
    <property type="molecule type" value="Genomic_DNA"/>
</dbReference>
<keyword evidence="3" id="KW-0472">Membrane</keyword>
<proteinExistence type="predicted"/>
<feature type="transmembrane region" description="Helical" evidence="3">
    <location>
        <begin position="414"/>
        <end position="435"/>
    </location>
</feature>
<feature type="region of interest" description="Disordered" evidence="2">
    <location>
        <begin position="1"/>
        <end position="39"/>
    </location>
</feature>
<dbReference type="PANTHER" id="PTHR42910:SF1">
    <property type="entry name" value="MAJOR FACILITATOR SUPERFAMILY (MFS) PROFILE DOMAIN-CONTAINING PROTEIN"/>
    <property type="match status" value="1"/>
</dbReference>
<dbReference type="PANTHER" id="PTHR42910">
    <property type="entry name" value="TRANSPORTER SCO4007-RELATED"/>
    <property type="match status" value="1"/>
</dbReference>
<evidence type="ECO:0000313" key="6">
    <source>
        <dbReference type="Proteomes" id="UP001480595"/>
    </source>
</evidence>
<organism evidence="5 6">
    <name type="scientific">Apiospora phragmitis</name>
    <dbReference type="NCBI Taxonomy" id="2905665"/>
    <lineage>
        <taxon>Eukaryota</taxon>
        <taxon>Fungi</taxon>
        <taxon>Dikarya</taxon>
        <taxon>Ascomycota</taxon>
        <taxon>Pezizomycotina</taxon>
        <taxon>Sordariomycetes</taxon>
        <taxon>Xylariomycetidae</taxon>
        <taxon>Amphisphaeriales</taxon>
        <taxon>Apiosporaceae</taxon>
        <taxon>Apiospora</taxon>
    </lineage>
</organism>
<comment type="caution">
    <text evidence="5">The sequence shown here is derived from an EMBL/GenBank/DDBJ whole genome shotgun (WGS) entry which is preliminary data.</text>
</comment>
<dbReference type="InterPro" id="IPR036259">
    <property type="entry name" value="MFS_trans_sf"/>
</dbReference>
<keyword evidence="3" id="KW-0812">Transmembrane</keyword>
<sequence>MSEEKQPRAAEEESRGTVTSQSQDPRTSPTQIDSSENGATETSIWTLLDYWKPQRCRYDPKNPPQFTLATNILLGFPILNLIAEEFNVSYERSSLVATLSQGGYAVGLLLVCPLGDKVPRRPFVLLLVFLTATVWLGLCLTKNFEVFIALSLVCGVGTVTPQIMLPLVGDLAPPEKRAASLSVVVSGLAMGLLIARVLSGIVANYTSWRNIYWLAFGAQYTVLTLLFFFLPDYPAKDAKLPYFRLLSDIVKMVVTEPLLLQACLSGFLLSAAFTSFWTTLTFLLASPPYSYSSLEIGLFALIGLAVIALGPLWSRLITDRFVPLFSVVLGLSFEFAGIVFGTFTGTFTIAGPIVMAITMDTGANFAHTANRSNVYNLDPKARNRVNTAYMVFCFAGQLTGTAVGNRLYAQEDGYGVAAVITRPVAFIGAAILICFARGPRETGWLGWHGGWNIRRETRTPNPSAQPLSHGSDTETAIEAAGSIQGEDASAGARHNDATKKTWTQMTGR</sequence>
<evidence type="ECO:0000313" key="5">
    <source>
        <dbReference type="EMBL" id="KAK8079165.1"/>
    </source>
</evidence>
<dbReference type="RefSeq" id="XP_066720236.1">
    <property type="nucleotide sequence ID" value="XM_066854381.1"/>
</dbReference>
<protein>
    <recommendedName>
        <fullName evidence="4">Major facilitator superfamily (MFS) profile domain-containing protein</fullName>
    </recommendedName>
</protein>
<feature type="transmembrane region" description="Helical" evidence="3">
    <location>
        <begin position="181"/>
        <end position="205"/>
    </location>
</feature>
<keyword evidence="3" id="KW-1133">Transmembrane helix</keyword>
<feature type="compositionally biased region" description="Polar residues" evidence="2">
    <location>
        <begin position="16"/>
        <end position="39"/>
    </location>
</feature>
<evidence type="ECO:0000259" key="4">
    <source>
        <dbReference type="PROSITE" id="PS50850"/>
    </source>
</evidence>
<dbReference type="Gene3D" id="1.20.1250.20">
    <property type="entry name" value="MFS general substrate transporter like domains"/>
    <property type="match status" value="1"/>
</dbReference>
<gene>
    <name evidence="5" type="ORF">PG994_002972</name>
</gene>
<feature type="compositionally biased region" description="Basic and acidic residues" evidence="2">
    <location>
        <begin position="1"/>
        <end position="15"/>
    </location>
</feature>
<dbReference type="GeneID" id="92087444"/>
<feature type="transmembrane region" description="Helical" evidence="3">
    <location>
        <begin position="122"/>
        <end position="140"/>
    </location>
</feature>
<dbReference type="CDD" id="cd17324">
    <property type="entry name" value="MFS_NepI_like"/>
    <property type="match status" value="1"/>
</dbReference>